<protein>
    <submittedName>
        <fullName evidence="3">Glucose dehydrogenase [FAD, quinone]</fullName>
    </submittedName>
</protein>
<evidence type="ECO:0000313" key="3">
    <source>
        <dbReference type="EMBL" id="OXA42463.1"/>
    </source>
</evidence>
<dbReference type="OrthoDB" id="269227at2759"/>
<comment type="caution">
    <text evidence="3">The sequence shown here is derived from an EMBL/GenBank/DDBJ whole genome shotgun (WGS) entry which is preliminary data.</text>
</comment>
<evidence type="ECO:0000256" key="1">
    <source>
        <dbReference type="ARBA" id="ARBA00010790"/>
    </source>
</evidence>
<dbReference type="PANTHER" id="PTHR11552:SF227">
    <property type="entry name" value="GLUCOSE DEHYDROGENASE [FAD, QUINONE]-LIKE PROTEIN"/>
    <property type="match status" value="1"/>
</dbReference>
<dbReference type="GO" id="GO:0016614">
    <property type="term" value="F:oxidoreductase activity, acting on CH-OH group of donors"/>
    <property type="evidence" value="ECO:0007669"/>
    <property type="project" value="InterPro"/>
</dbReference>
<dbReference type="Gene3D" id="3.30.560.10">
    <property type="entry name" value="Glucose Oxidase, domain 3"/>
    <property type="match status" value="1"/>
</dbReference>
<dbReference type="GO" id="GO:0050660">
    <property type="term" value="F:flavin adenine dinucleotide binding"/>
    <property type="evidence" value="ECO:0007669"/>
    <property type="project" value="InterPro"/>
</dbReference>
<comment type="similarity">
    <text evidence="1">Belongs to the GMC oxidoreductase family.</text>
</comment>
<dbReference type="EMBL" id="LNIX01000026">
    <property type="protein sequence ID" value="OXA42463.1"/>
    <property type="molecule type" value="Genomic_DNA"/>
</dbReference>
<dbReference type="STRING" id="158441.A0A226DBB7"/>
<name>A0A226DBB7_FOLCA</name>
<reference evidence="3 4" key="1">
    <citation type="submission" date="2015-12" db="EMBL/GenBank/DDBJ databases">
        <title>The genome of Folsomia candida.</title>
        <authorList>
            <person name="Faddeeva A."/>
            <person name="Derks M.F."/>
            <person name="Anvar Y."/>
            <person name="Smit S."/>
            <person name="Van Straalen N."/>
            <person name="Roelofs D."/>
        </authorList>
    </citation>
    <scope>NUCLEOTIDE SEQUENCE [LARGE SCALE GENOMIC DNA]</scope>
    <source>
        <strain evidence="3 4">VU population</strain>
        <tissue evidence="3">Whole body</tissue>
    </source>
</reference>
<keyword evidence="4" id="KW-1185">Reference proteome</keyword>
<dbReference type="AlphaFoldDB" id="A0A226DBB7"/>
<evidence type="ECO:0000259" key="2">
    <source>
        <dbReference type="Pfam" id="PF05199"/>
    </source>
</evidence>
<sequence length="218" mass="24727">MAGLGLWNSHGRHDRPNIIYHAFAQGDSNFYTSLKPGLEEHYMSRVGKNQDQFWVVMFLGKPKSRGEIRLHSGDPFDAPLIDPKYFSEKEDVNELVKGFKFILKLVEGTSAFRKYNATYHTTKFPGCEKYEWRSKKYFACYIRHVGRTVFHPAGSCRMGERGDKMAVVDSKLRVQGMLNLRVIDASVMPAIPNTNINAAVMMVAEKGADLILESYLGP</sequence>
<dbReference type="InterPro" id="IPR007867">
    <property type="entry name" value="GMC_OxRtase_C"/>
</dbReference>
<accession>A0A226DBB7</accession>
<gene>
    <name evidence="3" type="ORF">Fcan01_22849</name>
</gene>
<dbReference type="InterPro" id="IPR036188">
    <property type="entry name" value="FAD/NAD-bd_sf"/>
</dbReference>
<feature type="domain" description="Glucose-methanol-choline oxidoreductase C-terminal" evidence="2">
    <location>
        <begin position="62"/>
        <end position="204"/>
    </location>
</feature>
<dbReference type="PANTHER" id="PTHR11552">
    <property type="entry name" value="GLUCOSE-METHANOL-CHOLINE GMC OXIDOREDUCTASE"/>
    <property type="match status" value="1"/>
</dbReference>
<dbReference type="OMA" id="VAMHVAS"/>
<dbReference type="Proteomes" id="UP000198287">
    <property type="component" value="Unassembled WGS sequence"/>
</dbReference>
<dbReference type="SUPFAM" id="SSF54373">
    <property type="entry name" value="FAD-linked reductases, C-terminal domain"/>
    <property type="match status" value="1"/>
</dbReference>
<dbReference type="SMR" id="A0A226DBB7"/>
<dbReference type="InterPro" id="IPR012132">
    <property type="entry name" value="GMC_OxRdtase"/>
</dbReference>
<proteinExistence type="inferred from homology"/>
<evidence type="ECO:0000313" key="4">
    <source>
        <dbReference type="Proteomes" id="UP000198287"/>
    </source>
</evidence>
<dbReference type="Gene3D" id="3.50.50.60">
    <property type="entry name" value="FAD/NAD(P)-binding domain"/>
    <property type="match status" value="1"/>
</dbReference>
<dbReference type="SUPFAM" id="SSF51905">
    <property type="entry name" value="FAD/NAD(P)-binding domain"/>
    <property type="match status" value="1"/>
</dbReference>
<dbReference type="Pfam" id="PF05199">
    <property type="entry name" value="GMC_oxred_C"/>
    <property type="match status" value="1"/>
</dbReference>
<organism evidence="3 4">
    <name type="scientific">Folsomia candida</name>
    <name type="common">Springtail</name>
    <dbReference type="NCBI Taxonomy" id="158441"/>
    <lineage>
        <taxon>Eukaryota</taxon>
        <taxon>Metazoa</taxon>
        <taxon>Ecdysozoa</taxon>
        <taxon>Arthropoda</taxon>
        <taxon>Hexapoda</taxon>
        <taxon>Collembola</taxon>
        <taxon>Entomobryomorpha</taxon>
        <taxon>Isotomoidea</taxon>
        <taxon>Isotomidae</taxon>
        <taxon>Proisotominae</taxon>
        <taxon>Folsomia</taxon>
    </lineage>
</organism>